<dbReference type="Proteomes" id="UP000617634">
    <property type="component" value="Unassembled WGS sequence"/>
</dbReference>
<comment type="caution">
    <text evidence="3">The sequence shown here is derived from an EMBL/GenBank/DDBJ whole genome shotgun (WGS) entry which is preliminary data.</text>
</comment>
<evidence type="ECO:0000313" key="4">
    <source>
        <dbReference type="Proteomes" id="UP000617634"/>
    </source>
</evidence>
<evidence type="ECO:0000313" key="3">
    <source>
        <dbReference type="EMBL" id="MBH0113917.1"/>
    </source>
</evidence>
<accession>A0A931MLD5</accession>
<dbReference type="SUPFAM" id="SSF56281">
    <property type="entry name" value="Metallo-hydrolase/oxidoreductase"/>
    <property type="match status" value="1"/>
</dbReference>
<reference evidence="3" key="1">
    <citation type="submission" date="2020-11" db="EMBL/GenBank/DDBJ databases">
        <title>Novosphingobium aureum sp. nov., a marine bacterium isolated from sediment of a salt flat.</title>
        <authorList>
            <person name="Yoo Y."/>
            <person name="Kim J.-J."/>
        </authorList>
    </citation>
    <scope>NUCLEOTIDE SEQUENCE</scope>
    <source>
        <strain evidence="3">YJ-S2-02</strain>
    </source>
</reference>
<protein>
    <submittedName>
        <fullName evidence="3">MBL fold metallo-hydrolase</fullName>
    </submittedName>
</protein>
<dbReference type="SMART" id="SM00849">
    <property type="entry name" value="Lactamase_B"/>
    <property type="match status" value="1"/>
</dbReference>
<dbReference type="AlphaFoldDB" id="A0A931MLD5"/>
<dbReference type="EMBL" id="JADZGI010000002">
    <property type="protein sequence ID" value="MBH0113917.1"/>
    <property type="molecule type" value="Genomic_DNA"/>
</dbReference>
<dbReference type="PANTHER" id="PTHR42951:SF22">
    <property type="entry name" value="METALLO BETA-LACTAMASE SUPERFAMILY LIPOPROTEIN"/>
    <property type="match status" value="1"/>
</dbReference>
<dbReference type="PANTHER" id="PTHR42951">
    <property type="entry name" value="METALLO-BETA-LACTAMASE DOMAIN-CONTAINING"/>
    <property type="match status" value="1"/>
</dbReference>
<dbReference type="RefSeq" id="WP_197164879.1">
    <property type="nucleotide sequence ID" value="NZ_JADZGI010000002.1"/>
</dbReference>
<evidence type="ECO:0000259" key="2">
    <source>
        <dbReference type="SMART" id="SM00849"/>
    </source>
</evidence>
<dbReference type="Gene3D" id="3.60.15.10">
    <property type="entry name" value="Ribonuclease Z/Hydroxyacylglutathione hydrolase-like"/>
    <property type="match status" value="1"/>
</dbReference>
<keyword evidence="4" id="KW-1185">Reference proteome</keyword>
<gene>
    <name evidence="3" type="ORF">I5E68_13290</name>
</gene>
<organism evidence="3 4">
    <name type="scientific">Novosphingobium aureum</name>
    <dbReference type="NCBI Taxonomy" id="2792964"/>
    <lineage>
        <taxon>Bacteria</taxon>
        <taxon>Pseudomonadati</taxon>
        <taxon>Pseudomonadota</taxon>
        <taxon>Alphaproteobacteria</taxon>
        <taxon>Sphingomonadales</taxon>
        <taxon>Sphingomonadaceae</taxon>
        <taxon>Novosphingobium</taxon>
    </lineage>
</organism>
<name>A0A931MLD5_9SPHN</name>
<feature type="domain" description="Metallo-beta-lactamase" evidence="2">
    <location>
        <begin position="54"/>
        <end position="224"/>
    </location>
</feature>
<dbReference type="InterPro" id="IPR036866">
    <property type="entry name" value="RibonucZ/Hydroxyglut_hydro"/>
</dbReference>
<proteinExistence type="predicted"/>
<feature type="signal peptide" evidence="1">
    <location>
        <begin position="1"/>
        <end position="31"/>
    </location>
</feature>
<evidence type="ECO:0000256" key="1">
    <source>
        <dbReference type="SAM" id="SignalP"/>
    </source>
</evidence>
<sequence>MKRFPGLSAALLVAAALAPAAALFVAVPADAQETSETRAIDQVSGNLYRWTAGAYHSYFLVHADGIVVGDPLSAKAARWLKGQLANRFPDKPITHVIYSHNHPDHEYGGRELDGPGVTFIAQKLAKEDLVRTKADTRIPDTTFDKTMTLDLKDGQSIVLTYLGTNNGRGSITEMFPAQKTLFVVDWIVLGRLPYQKLQGYDLPGMIDSTRAVLKMDFDRFVGGHADMGSKAEVERYLGYITALYEGTRDGILAGKSLAQIQKDLTLSDYSDLKMFAQWRQQNIEGAYNHMVDDDYYLMRPDVPKPAGYSAD</sequence>
<dbReference type="InterPro" id="IPR050855">
    <property type="entry name" value="NDM-1-like"/>
</dbReference>
<feature type="chain" id="PRO_5036700084" evidence="1">
    <location>
        <begin position="32"/>
        <end position="311"/>
    </location>
</feature>
<dbReference type="InterPro" id="IPR001279">
    <property type="entry name" value="Metallo-B-lactamas"/>
</dbReference>
<keyword evidence="1" id="KW-0732">Signal</keyword>